<keyword evidence="2 7" id="KW-0436">Ligase</keyword>
<dbReference type="Proteomes" id="UP000326178">
    <property type="component" value="Chromosome"/>
</dbReference>
<dbReference type="EMBL" id="CP023702">
    <property type="protein sequence ID" value="QEU72327.1"/>
    <property type="molecule type" value="Genomic_DNA"/>
</dbReference>
<dbReference type="GO" id="GO:0016874">
    <property type="term" value="F:ligase activity"/>
    <property type="evidence" value="ECO:0007669"/>
    <property type="project" value="UniProtKB-KW"/>
</dbReference>
<dbReference type="CDD" id="cd05931">
    <property type="entry name" value="FAAL"/>
    <property type="match status" value="1"/>
</dbReference>
<dbReference type="InterPro" id="IPR042099">
    <property type="entry name" value="ANL_N_sf"/>
</dbReference>
<dbReference type="OrthoDB" id="3671040at2"/>
<evidence type="ECO:0000313" key="8">
    <source>
        <dbReference type="Proteomes" id="UP000326178"/>
    </source>
</evidence>
<dbReference type="GO" id="GO:0005886">
    <property type="term" value="C:plasma membrane"/>
    <property type="evidence" value="ECO:0007669"/>
    <property type="project" value="TreeGrafter"/>
</dbReference>
<accession>A0A5J6F9D6</accession>
<sequence>MDRQARRVPQPGHLDRAVKRDSPHTEGGGDVTGHRTFTEHIQAQAAKTPDREALILLTEREGRLVPRTVTYGELDRAARALAAVLRRHTAVGDRVLIAHRANGPFATAFLACLYAGAVAVPVAPPGGHGHHDERIGGIVKNAAAACVLTTLDEAPEVSRLLARTGHGDVVCLPVDGQAVRESAEPWEPYTPTEDTVAYLQYTSGSTRAPHGVVVTHRSLLANQRAISEALGTRPGVRTGGWLPLHHDMGLAGQLLHALWLGGTSVLMSPAAFVKRPANWLETVSRYRLTVSGAPDFAYEMCVRRINDTQLAGLDLSGWETAVNGGEPISPTTLSAFAKRFAPAGLRPGALAPCYGLAEATLLVTGARTAPEAASRTVDAGALEAGVLAAPAPGAPARVLAHCGPAAGTEVRVVDPVTHRELPDNTVGEIWVRGESVGPGYWARPAETAASFGHRIDGGGAGYLRTGDLGALDGGLLHVTGRLKDMIVFAGRNLYPQDLERTAQQVSSLFGAATAFSVPGSRERVVLLQELRARSRHDIDLAALSDAVRQRLSEEYDVSAAAVLLVRPGTVRRTTSGKVERAAMRRLFLRGEITPLHQRMEPEIELLVAAGRQR</sequence>
<dbReference type="Gene3D" id="3.40.50.12780">
    <property type="entry name" value="N-terminal domain of ligase-like"/>
    <property type="match status" value="1"/>
</dbReference>
<feature type="region of interest" description="Disordered" evidence="5">
    <location>
        <begin position="1"/>
        <end position="33"/>
    </location>
</feature>
<dbReference type="Pfam" id="PF00501">
    <property type="entry name" value="AMP-binding"/>
    <property type="match status" value="1"/>
</dbReference>
<feature type="compositionally biased region" description="Basic and acidic residues" evidence="5">
    <location>
        <begin position="13"/>
        <end position="24"/>
    </location>
</feature>
<dbReference type="InterPro" id="IPR040097">
    <property type="entry name" value="FAAL/FAAC"/>
</dbReference>
<dbReference type="SUPFAM" id="SSF56801">
    <property type="entry name" value="Acetyl-CoA synthetase-like"/>
    <property type="match status" value="1"/>
</dbReference>
<dbReference type="FunFam" id="3.40.50.12780:FF:000013">
    <property type="entry name" value="Long-chain-fatty-acid--AMP ligase FadD32"/>
    <property type="match status" value="1"/>
</dbReference>
<feature type="domain" description="AMP-dependent synthetase/ligase" evidence="6">
    <location>
        <begin position="42"/>
        <end position="441"/>
    </location>
</feature>
<evidence type="ECO:0000256" key="5">
    <source>
        <dbReference type="SAM" id="MobiDB-lite"/>
    </source>
</evidence>
<dbReference type="PANTHER" id="PTHR22754:SF32">
    <property type="entry name" value="DISCO-INTERACTING PROTEIN 2"/>
    <property type="match status" value="1"/>
</dbReference>
<evidence type="ECO:0000313" key="7">
    <source>
        <dbReference type="EMBL" id="QEU72327.1"/>
    </source>
</evidence>
<evidence type="ECO:0000256" key="2">
    <source>
        <dbReference type="ARBA" id="ARBA00022598"/>
    </source>
</evidence>
<dbReference type="KEGG" id="snk:CP967_10310"/>
<dbReference type="PANTHER" id="PTHR22754">
    <property type="entry name" value="DISCO-INTERACTING PROTEIN 2 DIP2 -RELATED"/>
    <property type="match status" value="1"/>
</dbReference>
<dbReference type="GO" id="GO:0071766">
    <property type="term" value="P:Actinobacterium-type cell wall biogenesis"/>
    <property type="evidence" value="ECO:0007669"/>
    <property type="project" value="UniProtKB-ARBA"/>
</dbReference>
<gene>
    <name evidence="7" type="ORF">CP967_10310</name>
</gene>
<reference evidence="7 8" key="1">
    <citation type="submission" date="2017-09" db="EMBL/GenBank/DDBJ databases">
        <authorList>
            <person name="Lee N."/>
            <person name="Cho B.-K."/>
        </authorList>
    </citation>
    <scope>NUCLEOTIDE SEQUENCE [LARGE SCALE GENOMIC DNA]</scope>
    <source>
        <strain evidence="7 8">ATCC 12769</strain>
    </source>
</reference>
<dbReference type="GO" id="GO:0070566">
    <property type="term" value="F:adenylyltransferase activity"/>
    <property type="evidence" value="ECO:0007669"/>
    <property type="project" value="TreeGrafter"/>
</dbReference>
<evidence type="ECO:0000256" key="1">
    <source>
        <dbReference type="ARBA" id="ARBA00006432"/>
    </source>
</evidence>
<keyword evidence="3" id="KW-0276">Fatty acid metabolism</keyword>
<organism evidence="7 8">
    <name type="scientific">Streptomyces nitrosporeus</name>
    <dbReference type="NCBI Taxonomy" id="28894"/>
    <lineage>
        <taxon>Bacteria</taxon>
        <taxon>Bacillati</taxon>
        <taxon>Actinomycetota</taxon>
        <taxon>Actinomycetes</taxon>
        <taxon>Kitasatosporales</taxon>
        <taxon>Streptomycetaceae</taxon>
        <taxon>Streptomyces</taxon>
    </lineage>
</organism>
<evidence type="ECO:0000256" key="4">
    <source>
        <dbReference type="ARBA" id="ARBA00023098"/>
    </source>
</evidence>
<dbReference type="InterPro" id="IPR045851">
    <property type="entry name" value="AMP-bd_C_sf"/>
</dbReference>
<comment type="similarity">
    <text evidence="1">Belongs to the ATP-dependent AMP-binding enzyme family.</text>
</comment>
<dbReference type="Gene3D" id="3.30.300.30">
    <property type="match status" value="1"/>
</dbReference>
<keyword evidence="4" id="KW-0443">Lipid metabolism</keyword>
<name>A0A5J6F9D6_9ACTN</name>
<keyword evidence="8" id="KW-1185">Reference proteome</keyword>
<dbReference type="AlphaFoldDB" id="A0A5J6F9D6"/>
<proteinExistence type="inferred from homology"/>
<dbReference type="InterPro" id="IPR000873">
    <property type="entry name" value="AMP-dep_synth/lig_dom"/>
</dbReference>
<evidence type="ECO:0000256" key="3">
    <source>
        <dbReference type="ARBA" id="ARBA00022832"/>
    </source>
</evidence>
<dbReference type="GO" id="GO:0006633">
    <property type="term" value="P:fatty acid biosynthetic process"/>
    <property type="evidence" value="ECO:0007669"/>
    <property type="project" value="TreeGrafter"/>
</dbReference>
<protein>
    <submittedName>
        <fullName evidence="7">Fatty acyl-AMP ligase</fullName>
    </submittedName>
</protein>
<evidence type="ECO:0000259" key="6">
    <source>
        <dbReference type="Pfam" id="PF00501"/>
    </source>
</evidence>